<dbReference type="PANTHER" id="PTHR30055:SF220">
    <property type="entry name" value="TETR-FAMILY REGULATORY PROTEIN"/>
    <property type="match status" value="1"/>
</dbReference>
<evidence type="ECO:0000313" key="6">
    <source>
        <dbReference type="EMBL" id="MCD5315275.1"/>
    </source>
</evidence>
<dbReference type="Pfam" id="PF00440">
    <property type="entry name" value="TetR_N"/>
    <property type="match status" value="1"/>
</dbReference>
<dbReference type="InterPro" id="IPR025996">
    <property type="entry name" value="MT1864/Rv1816-like_C"/>
</dbReference>
<dbReference type="Proteomes" id="UP001138997">
    <property type="component" value="Unassembled WGS sequence"/>
</dbReference>
<organism evidence="6 7">
    <name type="scientific">Kineosporia babensis</name>
    <dbReference type="NCBI Taxonomy" id="499548"/>
    <lineage>
        <taxon>Bacteria</taxon>
        <taxon>Bacillati</taxon>
        <taxon>Actinomycetota</taxon>
        <taxon>Actinomycetes</taxon>
        <taxon>Kineosporiales</taxon>
        <taxon>Kineosporiaceae</taxon>
        <taxon>Kineosporia</taxon>
    </lineage>
</organism>
<dbReference type="SUPFAM" id="SSF48498">
    <property type="entry name" value="Tetracyclin repressor-like, C-terminal domain"/>
    <property type="match status" value="1"/>
</dbReference>
<dbReference type="RefSeq" id="WP_231448079.1">
    <property type="nucleotide sequence ID" value="NZ_JAJOMB010000021.1"/>
</dbReference>
<proteinExistence type="predicted"/>
<dbReference type="InterPro" id="IPR001647">
    <property type="entry name" value="HTH_TetR"/>
</dbReference>
<evidence type="ECO:0000259" key="5">
    <source>
        <dbReference type="PROSITE" id="PS50977"/>
    </source>
</evidence>
<keyword evidence="3" id="KW-0804">Transcription</keyword>
<dbReference type="EMBL" id="JAJOMB010000021">
    <property type="protein sequence ID" value="MCD5315275.1"/>
    <property type="molecule type" value="Genomic_DNA"/>
</dbReference>
<accession>A0A9X1NJL8</accession>
<dbReference type="GO" id="GO:0000976">
    <property type="term" value="F:transcription cis-regulatory region binding"/>
    <property type="evidence" value="ECO:0007669"/>
    <property type="project" value="TreeGrafter"/>
</dbReference>
<dbReference type="InterPro" id="IPR009057">
    <property type="entry name" value="Homeodomain-like_sf"/>
</dbReference>
<evidence type="ECO:0000256" key="3">
    <source>
        <dbReference type="ARBA" id="ARBA00023163"/>
    </source>
</evidence>
<dbReference type="PROSITE" id="PS50977">
    <property type="entry name" value="HTH_TETR_2"/>
    <property type="match status" value="1"/>
</dbReference>
<dbReference type="InterPro" id="IPR050109">
    <property type="entry name" value="HTH-type_TetR-like_transc_reg"/>
</dbReference>
<dbReference type="InterPro" id="IPR036271">
    <property type="entry name" value="Tet_transcr_reg_TetR-rel_C_sf"/>
</dbReference>
<evidence type="ECO:0000313" key="7">
    <source>
        <dbReference type="Proteomes" id="UP001138997"/>
    </source>
</evidence>
<evidence type="ECO:0000256" key="2">
    <source>
        <dbReference type="ARBA" id="ARBA00023125"/>
    </source>
</evidence>
<dbReference type="Gene3D" id="1.10.357.10">
    <property type="entry name" value="Tetracycline Repressor, domain 2"/>
    <property type="match status" value="1"/>
</dbReference>
<reference evidence="6" key="1">
    <citation type="submission" date="2021-11" db="EMBL/GenBank/DDBJ databases">
        <title>Streptomyces corallinus and Kineosporia corallina sp. nov., two new coral-derived marine actinobacteria.</title>
        <authorList>
            <person name="Buangrab K."/>
            <person name="Sutthacheep M."/>
            <person name="Yeemin T."/>
            <person name="Harunari E."/>
            <person name="Igarashi Y."/>
            <person name="Sripreechasak P."/>
            <person name="Kanchanasin P."/>
            <person name="Tanasupawat S."/>
            <person name="Phongsopitanun W."/>
        </authorList>
    </citation>
    <scope>NUCLEOTIDE SEQUENCE</scope>
    <source>
        <strain evidence="6">JCM 31032</strain>
    </source>
</reference>
<name>A0A9X1NJL8_9ACTN</name>
<feature type="DNA-binding region" description="H-T-H motif" evidence="4">
    <location>
        <begin position="25"/>
        <end position="44"/>
    </location>
</feature>
<evidence type="ECO:0000256" key="1">
    <source>
        <dbReference type="ARBA" id="ARBA00023015"/>
    </source>
</evidence>
<protein>
    <submittedName>
        <fullName evidence="6">TetR/AcrR family transcriptional regulator</fullName>
    </submittedName>
</protein>
<evidence type="ECO:0000256" key="4">
    <source>
        <dbReference type="PROSITE-ProRule" id="PRU00335"/>
    </source>
</evidence>
<dbReference type="GO" id="GO:0003700">
    <property type="term" value="F:DNA-binding transcription factor activity"/>
    <property type="evidence" value="ECO:0007669"/>
    <property type="project" value="TreeGrafter"/>
</dbReference>
<comment type="caution">
    <text evidence="6">The sequence shown here is derived from an EMBL/GenBank/DDBJ whole genome shotgun (WGS) entry which is preliminary data.</text>
</comment>
<dbReference type="Pfam" id="PF13305">
    <property type="entry name" value="TetR_C_33"/>
    <property type="match status" value="1"/>
</dbReference>
<keyword evidence="2 4" id="KW-0238">DNA-binding</keyword>
<dbReference type="PANTHER" id="PTHR30055">
    <property type="entry name" value="HTH-TYPE TRANSCRIPTIONAL REGULATOR RUTR"/>
    <property type="match status" value="1"/>
</dbReference>
<feature type="domain" description="HTH tetR-type" evidence="5">
    <location>
        <begin position="2"/>
        <end position="62"/>
    </location>
</feature>
<dbReference type="AlphaFoldDB" id="A0A9X1NJL8"/>
<sequence>MSSLERRLIEVGVELLETKGPEHLGLREIARQAGVSHGAPRRYFPTHRLLLVAIAKAGLVDLTADLQRALPETGSAGMRLEQVALAYLEFAQRRPEMFRLMFRHDILADPQTSHSGQHLREIWLPLLAQITQVIETDFPGAGSADERALLLWTHVHGIATLATGLTLEPAGFQGQAPHLVQKAVEAQLTSPGRR</sequence>
<keyword evidence="7" id="KW-1185">Reference proteome</keyword>
<keyword evidence="1" id="KW-0805">Transcription regulation</keyword>
<gene>
    <name evidence="6" type="ORF">LR394_30670</name>
</gene>
<dbReference type="SUPFAM" id="SSF46689">
    <property type="entry name" value="Homeodomain-like"/>
    <property type="match status" value="1"/>
</dbReference>